<keyword evidence="5 10" id="KW-0995">Kinetochore</keyword>
<dbReference type="Pfam" id="PF03801">
    <property type="entry name" value="Ndc80_HEC"/>
    <property type="match status" value="1"/>
</dbReference>
<evidence type="ECO:0000256" key="4">
    <source>
        <dbReference type="ARBA" id="ARBA00022776"/>
    </source>
</evidence>
<evidence type="ECO:0000256" key="10">
    <source>
        <dbReference type="RuleBase" id="RU368072"/>
    </source>
</evidence>
<evidence type="ECO:0000259" key="14">
    <source>
        <dbReference type="Pfam" id="PF24487"/>
    </source>
</evidence>
<gene>
    <name evidence="15" type="ORF">WJX74_009615</name>
</gene>
<evidence type="ECO:0000256" key="9">
    <source>
        <dbReference type="ARBA" id="ARBA00023328"/>
    </source>
</evidence>
<feature type="coiled-coil region" evidence="11">
    <location>
        <begin position="246"/>
        <end position="346"/>
    </location>
</feature>
<proteinExistence type="inferred from homology"/>
<feature type="compositionally biased region" description="Polar residues" evidence="12">
    <location>
        <begin position="59"/>
        <end position="76"/>
    </location>
</feature>
<evidence type="ECO:0000256" key="11">
    <source>
        <dbReference type="SAM" id="Coils"/>
    </source>
</evidence>
<dbReference type="InterPro" id="IPR038273">
    <property type="entry name" value="Ndc80_sf"/>
</dbReference>
<dbReference type="GO" id="GO:0051301">
    <property type="term" value="P:cell division"/>
    <property type="evidence" value="ECO:0007669"/>
    <property type="project" value="UniProtKB-UniRule"/>
</dbReference>
<comment type="subcellular location">
    <subcellularLocation>
        <location evidence="10">Chromosome</location>
        <location evidence="10">Centromere</location>
        <location evidence="10">Kinetochore</location>
    </subcellularLocation>
    <subcellularLocation>
        <location evidence="10">Nucleus</location>
    </subcellularLocation>
</comment>
<dbReference type="GO" id="GO:0005634">
    <property type="term" value="C:nucleus"/>
    <property type="evidence" value="ECO:0007669"/>
    <property type="project" value="UniProtKB-SubCell"/>
</dbReference>
<evidence type="ECO:0000313" key="16">
    <source>
        <dbReference type="Proteomes" id="UP001438707"/>
    </source>
</evidence>
<evidence type="ECO:0000256" key="3">
    <source>
        <dbReference type="ARBA" id="ARBA00022618"/>
    </source>
</evidence>
<evidence type="ECO:0000256" key="5">
    <source>
        <dbReference type="ARBA" id="ARBA00022838"/>
    </source>
</evidence>
<comment type="caution">
    <text evidence="15">The sequence shown here is derived from an EMBL/GenBank/DDBJ whole genome shotgun (WGS) entry which is preliminary data.</text>
</comment>
<keyword evidence="3 10" id="KW-0132">Cell division</keyword>
<keyword evidence="9 10" id="KW-0137">Centromere</keyword>
<keyword evidence="7 10" id="KW-0539">Nucleus</keyword>
<dbReference type="InterPro" id="IPR055260">
    <property type="entry name" value="Ndc80_CH"/>
</dbReference>
<evidence type="ECO:0000256" key="12">
    <source>
        <dbReference type="SAM" id="MobiDB-lite"/>
    </source>
</evidence>
<feature type="region of interest" description="Disordered" evidence="12">
    <location>
        <begin position="24"/>
        <end position="87"/>
    </location>
</feature>
<dbReference type="AlphaFoldDB" id="A0AAW1RAV7"/>
<protein>
    <recommendedName>
        <fullName evidence="10">Kinetochore protein NDC80</fullName>
    </recommendedName>
</protein>
<evidence type="ECO:0000313" key="15">
    <source>
        <dbReference type="EMBL" id="KAK9830844.1"/>
    </source>
</evidence>
<dbReference type="InterPro" id="IPR057091">
    <property type="entry name" value="NDC80_loop"/>
</dbReference>
<keyword evidence="16" id="KW-1185">Reference proteome</keyword>
<keyword evidence="4 10" id="KW-0498">Mitosis</keyword>
<dbReference type="PANTHER" id="PTHR10643">
    <property type="entry name" value="KINETOCHORE PROTEIN NDC80"/>
    <property type="match status" value="1"/>
</dbReference>
<feature type="domain" description="Kinetochore protein Ndc80 CH" evidence="13">
    <location>
        <begin position="64"/>
        <end position="192"/>
    </location>
</feature>
<dbReference type="PANTHER" id="PTHR10643:SF2">
    <property type="entry name" value="KINETOCHORE PROTEIN NDC80 HOMOLOG"/>
    <property type="match status" value="1"/>
</dbReference>
<accession>A0AAW1RAV7</accession>
<keyword evidence="8 10" id="KW-0131">Cell cycle</keyword>
<evidence type="ECO:0000256" key="6">
    <source>
        <dbReference type="ARBA" id="ARBA00023054"/>
    </source>
</evidence>
<sequence>MENKERRQTAGAVPLGTVSPSVLNARKSLGLPRATKESKLGRKTGLISRPSLAGKLVSTGGQPQRRSSTYGNSSGIKTDPRPVTDKGYQQKLVRTLIQFLSEHGYQHPISPKLLTSPMAKDVTAIAQFLHAQADPHFKKFTKLELDVPELFKNLRYPFGISKSALFAVGSPHTWPGLLAALLWLVELLSYQERAEEARPETFDDKQAAEHDFYEYIEAAYKAFLSGDDAEAQELDDSKMQQFEERASSIAQESNELQQGIEQIQAELRKLRSEPSPLNAAQAKLTEYAQDQEKLQRVIESLQGHKQSLQRKLQEHQGDLHSKQQQLTQVQQDCEEMQQKVAAQTINRDDVLRMNTERSKQEEIRTSLAMQRETLERRVGDQEVKLEHQLGALETTVQAYNSTADRLQLIPTTAKRADGAQFEAQIDRTGAIASDIVSLDLKGSVKPALTRLRDTSADRARALSAEALALQERVDALGIAISERMEENNGLQEQVEELEGSWREKKGDLEEDMRSAREKVDGLKQEIAGVRGWGSQPLQDSHTAYHTLQGQLEDVTRRTQAERASLSSELEEAIEMICSHKFEIQEIIRKTLEQVRQHQAAFQAQQWDELLEEPA</sequence>
<reference evidence="15 16" key="1">
    <citation type="journal article" date="2024" name="Nat. Commun.">
        <title>Phylogenomics reveals the evolutionary origins of lichenization in chlorophyte algae.</title>
        <authorList>
            <person name="Puginier C."/>
            <person name="Libourel C."/>
            <person name="Otte J."/>
            <person name="Skaloud P."/>
            <person name="Haon M."/>
            <person name="Grisel S."/>
            <person name="Petersen M."/>
            <person name="Berrin J.G."/>
            <person name="Delaux P.M."/>
            <person name="Dal Grande F."/>
            <person name="Keller J."/>
        </authorList>
    </citation>
    <scope>NUCLEOTIDE SEQUENCE [LARGE SCALE GENOMIC DNA]</scope>
    <source>
        <strain evidence="15 16">SAG 2145</strain>
    </source>
</reference>
<evidence type="ECO:0000259" key="13">
    <source>
        <dbReference type="Pfam" id="PF03801"/>
    </source>
</evidence>
<evidence type="ECO:0000256" key="2">
    <source>
        <dbReference type="ARBA" id="ARBA00022454"/>
    </source>
</evidence>
<dbReference type="InterPro" id="IPR005550">
    <property type="entry name" value="Kinetochore_Ndc80"/>
</dbReference>
<comment type="similarity">
    <text evidence="1 10">Belongs to the NDC80/HEC1 family.</text>
</comment>
<dbReference type="GO" id="GO:0051315">
    <property type="term" value="P:attachment of mitotic spindle microtubules to kinetochore"/>
    <property type="evidence" value="ECO:0007669"/>
    <property type="project" value="UniProtKB-UniRule"/>
</dbReference>
<evidence type="ECO:0000256" key="1">
    <source>
        <dbReference type="ARBA" id="ARBA00007050"/>
    </source>
</evidence>
<organism evidence="15 16">
    <name type="scientific">Apatococcus lobatus</name>
    <dbReference type="NCBI Taxonomy" id="904363"/>
    <lineage>
        <taxon>Eukaryota</taxon>
        <taxon>Viridiplantae</taxon>
        <taxon>Chlorophyta</taxon>
        <taxon>core chlorophytes</taxon>
        <taxon>Trebouxiophyceae</taxon>
        <taxon>Chlorellales</taxon>
        <taxon>Chlorellaceae</taxon>
        <taxon>Apatococcus</taxon>
    </lineage>
</organism>
<dbReference type="EMBL" id="JALJOS010000015">
    <property type="protein sequence ID" value="KAK9830844.1"/>
    <property type="molecule type" value="Genomic_DNA"/>
</dbReference>
<feature type="domain" description="Kinetochore protein NDC80 loop region" evidence="14">
    <location>
        <begin position="366"/>
        <end position="594"/>
    </location>
</feature>
<feature type="coiled-coil region" evidence="11">
    <location>
        <begin position="480"/>
        <end position="525"/>
    </location>
</feature>
<name>A0AAW1RAV7_9CHLO</name>
<keyword evidence="6 11" id="KW-0175">Coiled coil</keyword>
<comment type="function">
    <text evidence="10">Acts as a component of the essential kinetochore-associated NDC80 complex, which is required for chromosome segregation and spindle checkpoint activity.</text>
</comment>
<dbReference type="GO" id="GO:0031262">
    <property type="term" value="C:Ndc80 complex"/>
    <property type="evidence" value="ECO:0007669"/>
    <property type="project" value="UniProtKB-UniRule"/>
</dbReference>
<keyword evidence="2 10" id="KW-0158">Chromosome</keyword>
<dbReference type="Gene3D" id="1.10.418.30">
    <property type="entry name" value="Ncd80 complex, Ncd80 subunit"/>
    <property type="match status" value="1"/>
</dbReference>
<comment type="subunit">
    <text evidence="10">Component of the NDC80 complex.</text>
</comment>
<evidence type="ECO:0000256" key="7">
    <source>
        <dbReference type="ARBA" id="ARBA00023242"/>
    </source>
</evidence>
<dbReference type="Pfam" id="PF24487">
    <property type="entry name" value="NDC80_loop"/>
    <property type="match status" value="1"/>
</dbReference>
<evidence type="ECO:0000256" key="8">
    <source>
        <dbReference type="ARBA" id="ARBA00023306"/>
    </source>
</evidence>
<dbReference type="Proteomes" id="UP001438707">
    <property type="component" value="Unassembled WGS sequence"/>
</dbReference>